<evidence type="ECO:0000256" key="1">
    <source>
        <dbReference type="ARBA" id="ARBA00004459"/>
    </source>
</evidence>
<dbReference type="Proteomes" id="UP000293550">
    <property type="component" value="Unassembled WGS sequence"/>
</dbReference>
<name>A0A4Q7DIF9_9PROT</name>
<evidence type="ECO:0000256" key="3">
    <source>
        <dbReference type="ARBA" id="ARBA00015281"/>
    </source>
</evidence>
<feature type="domain" description="Glycine zipper 2TM" evidence="5">
    <location>
        <begin position="65"/>
        <end position="106"/>
    </location>
</feature>
<dbReference type="GO" id="GO:0009279">
    <property type="term" value="C:cell outer membrane"/>
    <property type="evidence" value="ECO:0007669"/>
    <property type="project" value="UniProtKB-SubCell"/>
</dbReference>
<sequence>MMKNILVASAVIASALLSTGCAPKLGGNDYSVKGAGEISQTQKGVIVAARPVMINAQDASQPGAGSVIGGLSGALLGSQIGGGKEGRVVTGVLGGLAGAGAGHLIQGKVTEQEGVEYQVQLDRGDVITLTQGAEPKMSAGQRVLVVQSNRDRSRIVPDLSH</sequence>
<organism evidence="6 7">
    <name type="scientific">Candidatus Finniella inopinata</name>
    <dbReference type="NCBI Taxonomy" id="1696036"/>
    <lineage>
        <taxon>Bacteria</taxon>
        <taxon>Pseudomonadati</taxon>
        <taxon>Pseudomonadota</taxon>
        <taxon>Alphaproteobacteria</taxon>
        <taxon>Holosporales</taxon>
        <taxon>Candidatus Paracaedibacteraceae</taxon>
        <taxon>Candidatus Finniella</taxon>
    </lineage>
</organism>
<reference evidence="6 7" key="1">
    <citation type="submission" date="2018-10" db="EMBL/GenBank/DDBJ databases">
        <title>An updated phylogeny of the Alphaproteobacteria reveals that the parasitic Rickettsiales and Holosporales have independent origins.</title>
        <authorList>
            <person name="Munoz-Gomez S.A."/>
            <person name="Hess S."/>
            <person name="Burger G."/>
            <person name="Lang B.F."/>
            <person name="Susko E."/>
            <person name="Slamovits C.H."/>
            <person name="Roger A.J."/>
        </authorList>
    </citation>
    <scope>NUCLEOTIDE SEQUENCE [LARGE SCALE GENOMIC DNA]</scope>
    <source>
        <strain evidence="6">HOLO01</strain>
    </source>
</reference>
<accession>A0A4Q7DIF9</accession>
<evidence type="ECO:0000313" key="6">
    <source>
        <dbReference type="EMBL" id="RZI45885.1"/>
    </source>
</evidence>
<dbReference type="EMBL" id="SCFB01000006">
    <property type="protein sequence ID" value="RZI45885.1"/>
    <property type="molecule type" value="Genomic_DNA"/>
</dbReference>
<dbReference type="AlphaFoldDB" id="A0A4Q7DIF9"/>
<evidence type="ECO:0000313" key="7">
    <source>
        <dbReference type="Proteomes" id="UP000293550"/>
    </source>
</evidence>
<evidence type="ECO:0000256" key="4">
    <source>
        <dbReference type="ARBA" id="ARBA00023288"/>
    </source>
</evidence>
<comment type="subcellular location">
    <subcellularLocation>
        <location evidence="1">Cell outer membrane</location>
        <topology evidence="1">Lipid-anchor</topology>
    </subcellularLocation>
</comment>
<comment type="caution">
    <text evidence="6">The sequence shown here is derived from an EMBL/GenBank/DDBJ whole genome shotgun (WGS) entry which is preliminary data.</text>
</comment>
<dbReference type="OrthoDB" id="8479520at2"/>
<evidence type="ECO:0000256" key="2">
    <source>
        <dbReference type="ARBA" id="ARBA00008681"/>
    </source>
</evidence>
<dbReference type="InterPro" id="IPR008816">
    <property type="entry name" value="Gly_zipper_2TM_dom"/>
</dbReference>
<keyword evidence="7" id="KW-1185">Reference proteome</keyword>
<protein>
    <recommendedName>
        <fullName evidence="3">17 kDa surface antigen</fullName>
    </recommendedName>
</protein>
<gene>
    <name evidence="6" type="ORF">EQU50_05495</name>
</gene>
<dbReference type="RefSeq" id="WP_130154136.1">
    <property type="nucleotide sequence ID" value="NZ_SCFB01000006.1"/>
</dbReference>
<dbReference type="PROSITE" id="PS51257">
    <property type="entry name" value="PROKAR_LIPOPROTEIN"/>
    <property type="match status" value="1"/>
</dbReference>
<evidence type="ECO:0000259" key="5">
    <source>
        <dbReference type="Pfam" id="PF05433"/>
    </source>
</evidence>
<keyword evidence="4" id="KW-0449">Lipoprotein</keyword>
<proteinExistence type="inferred from homology"/>
<dbReference type="Pfam" id="PF05433">
    <property type="entry name" value="Rick_17kDa_Anti"/>
    <property type="match status" value="1"/>
</dbReference>
<comment type="similarity">
    <text evidence="2">Belongs to the rickettsiale 17 kDa surface antigen family.</text>
</comment>